<accession>A0A0F9V079</accession>
<gene>
    <name evidence="1" type="ORF">LCGC14_0466610</name>
</gene>
<dbReference type="AlphaFoldDB" id="A0A0F9V079"/>
<comment type="caution">
    <text evidence="1">The sequence shown here is derived from an EMBL/GenBank/DDBJ whole genome shotgun (WGS) entry which is preliminary data.</text>
</comment>
<name>A0A0F9V079_9ZZZZ</name>
<evidence type="ECO:0008006" key="2">
    <source>
        <dbReference type="Google" id="ProtNLM"/>
    </source>
</evidence>
<reference evidence="1" key="1">
    <citation type="journal article" date="2015" name="Nature">
        <title>Complex archaea that bridge the gap between prokaryotes and eukaryotes.</title>
        <authorList>
            <person name="Spang A."/>
            <person name="Saw J.H."/>
            <person name="Jorgensen S.L."/>
            <person name="Zaremba-Niedzwiedzka K."/>
            <person name="Martijn J."/>
            <person name="Lind A.E."/>
            <person name="van Eijk R."/>
            <person name="Schleper C."/>
            <person name="Guy L."/>
            <person name="Ettema T.J."/>
        </authorList>
    </citation>
    <scope>NUCLEOTIDE SEQUENCE</scope>
</reference>
<organism evidence="1">
    <name type="scientific">marine sediment metagenome</name>
    <dbReference type="NCBI Taxonomy" id="412755"/>
    <lineage>
        <taxon>unclassified sequences</taxon>
        <taxon>metagenomes</taxon>
        <taxon>ecological metagenomes</taxon>
    </lineage>
</organism>
<protein>
    <recommendedName>
        <fullName evidence="2">DNA transfer protein</fullName>
    </recommendedName>
</protein>
<dbReference type="EMBL" id="LAZR01000487">
    <property type="protein sequence ID" value="KKN66886.1"/>
    <property type="molecule type" value="Genomic_DNA"/>
</dbReference>
<evidence type="ECO:0000313" key="1">
    <source>
        <dbReference type="EMBL" id="KKN66886.1"/>
    </source>
</evidence>
<proteinExistence type="predicted"/>
<sequence>MPAISTGTALAIGGIAAAGGAVASGVIGSRAAGRAAGVQAEAGTRAAELQAQSAREALAFQREQFATTQENFAPWLQTGRGALANLSYLMGIPGQQQEAGGAVPGAGGEPRFVGSGSTGTRGGVTLPPRIQALLEARGKGGRPSEDGVPLSTLAGGSTLPPGGIPFEGGSRGAPTPVLAGAEGEAGNLSSLVNPELGEFGSLMQPFGEEFEAPTLETMQLTPGYQFRLQEGQDVLEHSAAARGNLLTGATSEALTRYGQDYASGEYSNVYNRALTEYQQNYNIFQQNQANQFNRLASLSGVGQTAAGQLSSAGQFAAGNVSNILLGSAAQQGQSIQNAAAARASGYVGSANAITGGIAGATGSLSDLLLAQALRRPEEQGE</sequence>